<keyword evidence="2 3" id="KW-0862">Zinc</keyword>
<evidence type="ECO:0000259" key="5">
    <source>
        <dbReference type="PROSITE" id="PS50023"/>
    </source>
</evidence>
<dbReference type="PANTHER" id="PTHR36741:SF1">
    <property type="entry name" value="OS07G0100500 PROTEIN"/>
    <property type="match status" value="1"/>
</dbReference>
<dbReference type="EMBL" id="JARKNE010000006">
    <property type="protein sequence ID" value="KAK5826478.1"/>
    <property type="molecule type" value="Genomic_DNA"/>
</dbReference>
<dbReference type="Gene3D" id="3.80.10.10">
    <property type="entry name" value="Ribonuclease Inhibitor"/>
    <property type="match status" value="1"/>
</dbReference>
<dbReference type="PANTHER" id="PTHR36741">
    <property type="entry name" value="OS07G0100500 PROTEIN"/>
    <property type="match status" value="1"/>
</dbReference>
<keyword evidence="1 3" id="KW-0479">Metal-binding</keyword>
<dbReference type="SUPFAM" id="SSF52047">
    <property type="entry name" value="RNI-like"/>
    <property type="match status" value="1"/>
</dbReference>
<dbReference type="InterPro" id="IPR001781">
    <property type="entry name" value="Znf_LIM"/>
</dbReference>
<feature type="domain" description="LIM zinc-binding" evidence="5">
    <location>
        <begin position="898"/>
        <end position="967"/>
    </location>
</feature>
<evidence type="ECO:0000256" key="4">
    <source>
        <dbReference type="SAM" id="MobiDB-lite"/>
    </source>
</evidence>
<organism evidence="6 7">
    <name type="scientific">Gossypium arboreum</name>
    <name type="common">Tree cotton</name>
    <name type="synonym">Gossypium nanking</name>
    <dbReference type="NCBI Taxonomy" id="29729"/>
    <lineage>
        <taxon>Eukaryota</taxon>
        <taxon>Viridiplantae</taxon>
        <taxon>Streptophyta</taxon>
        <taxon>Embryophyta</taxon>
        <taxon>Tracheophyta</taxon>
        <taxon>Spermatophyta</taxon>
        <taxon>Magnoliopsida</taxon>
        <taxon>eudicotyledons</taxon>
        <taxon>Gunneridae</taxon>
        <taxon>Pentapetalae</taxon>
        <taxon>rosids</taxon>
        <taxon>malvids</taxon>
        <taxon>Malvales</taxon>
        <taxon>Malvaceae</taxon>
        <taxon>Malvoideae</taxon>
        <taxon>Gossypium</taxon>
    </lineage>
</organism>
<evidence type="ECO:0000313" key="7">
    <source>
        <dbReference type="Proteomes" id="UP001358586"/>
    </source>
</evidence>
<comment type="caution">
    <text evidence="6">The sequence shown here is derived from an EMBL/GenBank/DDBJ whole genome shotgun (WGS) entry which is preliminary data.</text>
</comment>
<accession>A0ABR0PPW6</accession>
<dbReference type="PROSITE" id="PS50023">
    <property type="entry name" value="LIM_DOMAIN_2"/>
    <property type="match status" value="2"/>
</dbReference>
<proteinExistence type="predicted"/>
<feature type="region of interest" description="Disordered" evidence="4">
    <location>
        <begin position="287"/>
        <end position="322"/>
    </location>
</feature>
<feature type="domain" description="LIM zinc-binding" evidence="5">
    <location>
        <begin position="1005"/>
        <end position="1065"/>
    </location>
</feature>
<dbReference type="Pfam" id="PF00412">
    <property type="entry name" value="LIM"/>
    <property type="match status" value="2"/>
</dbReference>
<sequence>MASSGNREFVDDHVDQNGDESMDSSSDGVIETSSSGGSGAASRQNSETMNEIGLTERLTDIFVDENDGDLLLQHSNREDRVLQWLQALDMQLIGACRTDERLKPLLKVNASNGVAEDRLLAHLSQHFEPSEVGMLARCFCIPLVSVRVGKINKQGTHFHPCAIRGNLILTLLPTSDLRLSFVGDDGQTERLFTLSDKPQCAAISIDEIPADNSGRSFLVKIPDGEVFYYWCSEKSKLLGIELLSKVKDLIKRKPSIAELTGISESRLGCFATQLRAYLFGSTVSNTQASYSGPPSPNSVLDTIDVHNGQTSSTSKSLRSRHSSSQVLKVNALYQGSLSPRSSSFKEGLTRNLSCIRSNTRDKLRRRGDNHLSEAESLTIASPVSKVSSDGNQAETNKLPDVKSCPFTPNFLGSLGKLSLPPTLSSVSQTSLVSPVFSPYYCWCPPGSSTLQHSAASELPSSSIESLKLPPLSSILPMNSASSLLKPPPPLDLADVPSLDFPAFLPEPLVRLPMASSQQIPTFTPLICDPIVHIPVIDVCSSGQGYLVSAGPTLSTTIPPLHANLVNTETMVEKGARETLRLLISGSTQSNPPLIDVLPAVLTNADEKKGIFVAGSRGLYSGTRDVSAIAAVSLVTLTSSSVVDSIIKQCSSSSNSHDDPDTKKLTGSSSSDESCSSSNGAKLSGSREEKVEVPDFLLKIQFEFLDGRNRFIQCRFGLGDDVRRQPERPRCHFPRFRRWYELDAVTRKHISISLCSTTSPDRLLRPFRHLESLKLKGKPRAAIFGSLAKSRGRALQALKLDKCSGFSTDGLLHVGRLCRQLRTLFLEESSIIEKNGQWLHEIAINISFLDTLNFYMINLVRVSFEDLELIVRNCLYLASVKVRDAEILDLVGFFRAASVLEEFCGSSVNEPEISRPSSSSSSSIKDGVPYHKSCFKCSHCKGTLKLANYSSMEGVLYCKPHFEQLFKETGNFNKNFQSSAKAAEKLTPELTRSPSKAASMFSGTVEKCATCGKTAYPLEKVTVEGQSYHKSCFKCSHSGCSLSPSNYAALEGILYCKHHFSQLFKEKGSYNHLIKSASIKRTAASVPEG</sequence>
<dbReference type="Gene3D" id="2.10.110.10">
    <property type="entry name" value="Cysteine Rich Protein"/>
    <property type="match status" value="1"/>
</dbReference>
<name>A0ABR0PPW6_GOSAR</name>
<dbReference type="InterPro" id="IPR032675">
    <property type="entry name" value="LRR_dom_sf"/>
</dbReference>
<feature type="compositionally biased region" description="Low complexity" evidence="4">
    <location>
        <begin position="667"/>
        <end position="677"/>
    </location>
</feature>
<feature type="compositionally biased region" description="Polar residues" evidence="4">
    <location>
        <begin position="287"/>
        <end position="300"/>
    </location>
</feature>
<feature type="region of interest" description="Disordered" evidence="4">
    <location>
        <begin position="1"/>
        <end position="48"/>
    </location>
</feature>
<keyword evidence="3" id="KW-0440">LIM domain</keyword>
<gene>
    <name evidence="6" type="ORF">PVK06_021400</name>
</gene>
<reference evidence="6 7" key="1">
    <citation type="submission" date="2023-03" db="EMBL/GenBank/DDBJ databases">
        <title>WGS of Gossypium arboreum.</title>
        <authorList>
            <person name="Yu D."/>
        </authorList>
    </citation>
    <scope>NUCLEOTIDE SEQUENCE [LARGE SCALE GENOMIC DNA]</scope>
    <source>
        <tissue evidence="6">Leaf</tissue>
    </source>
</reference>
<feature type="region of interest" description="Disordered" evidence="4">
    <location>
        <begin position="649"/>
        <end position="685"/>
    </location>
</feature>
<evidence type="ECO:0000256" key="1">
    <source>
        <dbReference type="ARBA" id="ARBA00022723"/>
    </source>
</evidence>
<evidence type="ECO:0000256" key="2">
    <source>
        <dbReference type="ARBA" id="ARBA00022833"/>
    </source>
</evidence>
<dbReference type="SUPFAM" id="SSF57716">
    <property type="entry name" value="Glucocorticoid receptor-like (DNA-binding domain)"/>
    <property type="match status" value="3"/>
</dbReference>
<dbReference type="CDD" id="cd09441">
    <property type="entry name" value="LIM2_SF3"/>
    <property type="match status" value="1"/>
</dbReference>
<dbReference type="Proteomes" id="UP001358586">
    <property type="component" value="Chromosome 6"/>
</dbReference>
<keyword evidence="7" id="KW-1185">Reference proteome</keyword>
<protein>
    <recommendedName>
        <fullName evidence="5">LIM zinc-binding domain-containing protein</fullName>
    </recommendedName>
</protein>
<dbReference type="SMART" id="SM00132">
    <property type="entry name" value="LIM"/>
    <property type="match status" value="2"/>
</dbReference>
<evidence type="ECO:0000256" key="3">
    <source>
        <dbReference type="PROSITE-ProRule" id="PRU00125"/>
    </source>
</evidence>
<evidence type="ECO:0000313" key="6">
    <source>
        <dbReference type="EMBL" id="KAK5826478.1"/>
    </source>
</evidence>